<keyword evidence="1" id="KW-0812">Transmembrane</keyword>
<feature type="transmembrane region" description="Helical" evidence="1">
    <location>
        <begin position="16"/>
        <end position="38"/>
    </location>
</feature>
<reference evidence="2 3" key="1">
    <citation type="submission" date="2021-06" db="EMBL/GenBank/DDBJ databases">
        <title>Genome-based taxonomic framework of Microbacterium strains isolated from marine environment, the description of four new species and reclassification of four preexisting species.</title>
        <authorList>
            <person name="Lee S.D."/>
            <person name="Kim S.-M."/>
            <person name="Byeon Y.-S."/>
            <person name="Yang H.L."/>
            <person name="Kim I.S."/>
        </authorList>
    </citation>
    <scope>NUCLEOTIDE SEQUENCE [LARGE SCALE GENOMIC DNA]</scope>
    <source>
        <strain evidence="2 3">SSW1-51</strain>
    </source>
</reference>
<name>A0ABY4IA76_9MICO</name>
<evidence type="ECO:0000313" key="2">
    <source>
        <dbReference type="EMBL" id="UPL09662.1"/>
    </source>
</evidence>
<feature type="transmembrane region" description="Helical" evidence="1">
    <location>
        <begin position="100"/>
        <end position="133"/>
    </location>
</feature>
<feature type="transmembrane region" description="Helical" evidence="1">
    <location>
        <begin position="230"/>
        <end position="257"/>
    </location>
</feature>
<keyword evidence="1" id="KW-1133">Transmembrane helix</keyword>
<accession>A0ABY4IA76</accession>
<dbReference type="Proteomes" id="UP000831467">
    <property type="component" value="Chromosome"/>
</dbReference>
<protein>
    <submittedName>
        <fullName evidence="2">ABC transporter permease</fullName>
    </submittedName>
</protein>
<evidence type="ECO:0000256" key="1">
    <source>
        <dbReference type="SAM" id="Phobius"/>
    </source>
</evidence>
<keyword evidence="1" id="KW-0472">Membrane</keyword>
<keyword evidence="3" id="KW-1185">Reference proteome</keyword>
<sequence>MNLLRGEAVRLLSTRLPLWALVAAVASGAGLTGLLALIGPENATPPLPGIDTDQGVGFVVGLSGLTLFLPALIGTIAITSEFRHRTIGATFLAAPRRGRLLAAKLGIFVLLGLGYGVAMALSAGLALLGAAALRGATLGVTAGTLGIMLTQLALAAAVYTVLGVAIGALARHQLLAIGIVVGYFYLLEPVLMLVPGANLVYPYLPGGATAALMDFTLLTDTLAEQVPLAASVLVAPVVGAALLGAYALLGSLAAVLVPLQRDLA</sequence>
<dbReference type="RefSeq" id="WP_247982032.1">
    <property type="nucleotide sequence ID" value="NZ_CP078076.1"/>
</dbReference>
<proteinExistence type="predicted"/>
<feature type="transmembrane region" description="Helical" evidence="1">
    <location>
        <begin position="174"/>
        <end position="194"/>
    </location>
</feature>
<dbReference type="EMBL" id="CP078076">
    <property type="protein sequence ID" value="UPL09662.1"/>
    <property type="molecule type" value="Genomic_DNA"/>
</dbReference>
<feature type="transmembrane region" description="Helical" evidence="1">
    <location>
        <begin position="145"/>
        <end position="167"/>
    </location>
</feature>
<evidence type="ECO:0000313" key="3">
    <source>
        <dbReference type="Proteomes" id="UP000831467"/>
    </source>
</evidence>
<feature type="transmembrane region" description="Helical" evidence="1">
    <location>
        <begin position="58"/>
        <end position="79"/>
    </location>
</feature>
<gene>
    <name evidence="2" type="ORF">KV394_00425</name>
</gene>
<organism evidence="2 3">
    <name type="scientific">Microbacterium sufflavum</name>
    <dbReference type="NCBI Taxonomy" id="2851649"/>
    <lineage>
        <taxon>Bacteria</taxon>
        <taxon>Bacillati</taxon>
        <taxon>Actinomycetota</taxon>
        <taxon>Actinomycetes</taxon>
        <taxon>Micrococcales</taxon>
        <taxon>Microbacteriaceae</taxon>
        <taxon>Microbacterium</taxon>
    </lineage>
</organism>